<keyword evidence="7 9" id="KW-0413">Isomerase</keyword>
<gene>
    <name evidence="11" type="ORF">AC631_02191</name>
</gene>
<evidence type="ECO:0000256" key="5">
    <source>
        <dbReference type="ARBA" id="ARBA00022490"/>
    </source>
</evidence>
<dbReference type="Gene3D" id="1.20.120.1150">
    <property type="match status" value="1"/>
</dbReference>
<feature type="region of interest" description="Disordered" evidence="10">
    <location>
        <begin position="61"/>
        <end position="86"/>
    </location>
</feature>
<dbReference type="AlphaFoldDB" id="A0A0V1Q0N1"/>
<comment type="catalytic activity">
    <reaction evidence="1 9">
        <text>[protein]-peptidylproline (omega=180) = [protein]-peptidylproline (omega=0)</text>
        <dbReference type="Rhea" id="RHEA:16237"/>
        <dbReference type="Rhea" id="RHEA-COMP:10747"/>
        <dbReference type="Rhea" id="RHEA-COMP:10748"/>
        <dbReference type="ChEBI" id="CHEBI:83833"/>
        <dbReference type="ChEBI" id="CHEBI:83834"/>
        <dbReference type="EC" id="5.2.1.8"/>
    </reaction>
</comment>
<dbReference type="PANTHER" id="PTHR10012">
    <property type="entry name" value="SERINE/THREONINE-PROTEIN PHOSPHATASE 2A REGULATORY SUBUNIT B"/>
    <property type="match status" value="1"/>
</dbReference>
<dbReference type="Pfam" id="PF03095">
    <property type="entry name" value="PTPA"/>
    <property type="match status" value="1"/>
</dbReference>
<dbReference type="GO" id="GO:0008160">
    <property type="term" value="F:protein tyrosine phosphatase activator activity"/>
    <property type="evidence" value="ECO:0007669"/>
    <property type="project" value="TreeGrafter"/>
</dbReference>
<protein>
    <recommendedName>
        <fullName evidence="9">Serine/threonine-protein phosphatase 2A activator</fullName>
        <ecNumber evidence="9">5.2.1.8</ecNumber>
    </recommendedName>
    <alternativeName>
        <fullName evidence="9">Phosphotyrosyl phosphatase activator</fullName>
    </alternativeName>
</protein>
<dbReference type="PIRSF" id="PIRSF016325">
    <property type="entry name" value="Phstyr_phstse_ac"/>
    <property type="match status" value="1"/>
</dbReference>
<feature type="region of interest" description="Disordered" evidence="10">
    <location>
        <begin position="412"/>
        <end position="442"/>
    </location>
</feature>
<evidence type="ECO:0000256" key="2">
    <source>
        <dbReference type="ARBA" id="ARBA00004123"/>
    </source>
</evidence>
<evidence type="ECO:0000256" key="4">
    <source>
        <dbReference type="ARBA" id="ARBA00011019"/>
    </source>
</evidence>
<dbReference type="PANTHER" id="PTHR10012:SF3">
    <property type="entry name" value="SERINE_THREONINE-PROTEIN PHOSPHATASE 2A ACTIVATOR 1"/>
    <property type="match status" value="1"/>
</dbReference>
<keyword evidence="5 9" id="KW-0963">Cytoplasm</keyword>
<proteinExistence type="inferred from homology"/>
<comment type="caution">
    <text evidence="11">The sequence shown here is derived from an EMBL/GenBank/DDBJ whole genome shotgun (WGS) entry which is preliminary data.</text>
</comment>
<dbReference type="SUPFAM" id="SSF140984">
    <property type="entry name" value="PTPA-like"/>
    <property type="match status" value="1"/>
</dbReference>
<keyword evidence="8" id="KW-0539">Nucleus</keyword>
<dbReference type="EC" id="5.2.1.8" evidence="9"/>
<dbReference type="OrthoDB" id="16120at2759"/>
<evidence type="ECO:0000256" key="9">
    <source>
        <dbReference type="RuleBase" id="RU361210"/>
    </source>
</evidence>
<accession>A0A0V1Q0N1</accession>
<dbReference type="RefSeq" id="XP_015468151.1">
    <property type="nucleotide sequence ID" value="XM_015611021.1"/>
</dbReference>
<evidence type="ECO:0000256" key="10">
    <source>
        <dbReference type="SAM" id="MobiDB-lite"/>
    </source>
</evidence>
<evidence type="ECO:0000256" key="8">
    <source>
        <dbReference type="ARBA" id="ARBA00023242"/>
    </source>
</evidence>
<dbReference type="EMBL" id="LMYN01000036">
    <property type="protein sequence ID" value="KSA02049.1"/>
    <property type="molecule type" value="Genomic_DNA"/>
</dbReference>
<dbReference type="GeneID" id="26839200"/>
<dbReference type="Proteomes" id="UP000054251">
    <property type="component" value="Unassembled WGS sequence"/>
</dbReference>
<dbReference type="GO" id="GO:0007052">
    <property type="term" value="P:mitotic spindle organization"/>
    <property type="evidence" value="ECO:0007669"/>
    <property type="project" value="TreeGrafter"/>
</dbReference>
<dbReference type="InterPro" id="IPR037218">
    <property type="entry name" value="PTPA_sf"/>
</dbReference>
<evidence type="ECO:0000256" key="7">
    <source>
        <dbReference type="ARBA" id="ARBA00023235"/>
    </source>
</evidence>
<dbReference type="InterPro" id="IPR004327">
    <property type="entry name" value="Phstyr_phstse_ac"/>
</dbReference>
<keyword evidence="6 9" id="KW-0697">Rotamase</keyword>
<dbReference type="InterPro" id="IPR043170">
    <property type="entry name" value="PTPA_C_lid"/>
</dbReference>
<name>A0A0V1Q0N1_9ASCO</name>
<evidence type="ECO:0000256" key="3">
    <source>
        <dbReference type="ARBA" id="ARBA00004496"/>
    </source>
</evidence>
<sequence>MSNSHNIHWLSPSKRIYDASDIPNFKRSTAYYKIRHTLSVLIEKVKGCDIPPGVLDKSIVTRKTKNIPPPNSNNNRSLELPPPQVEGAADRCNIRHSTNQTSIGESNESNFEGLLRIFETLNVYIDETPPFEGPRRFGNLACRDWHQTMNSRMKDLLKDNIKIHNSSFNLEFDGFIKELKYYIENSFGSAIRLDYGTGHELSFLAFIGGLIDFKLLNLEELTGSDILTIFSKYYDLTRRLILVYSLEPAGSHGVWGLDDHFHLIYILGAAQFNGSHNKMIPPVQQVLTSPVLDRYKETNLYVNAISFIHKIKMGPFNEHSPIIYDIHSSVSLWSKVLSGLLKMFEVEVLGKFPVVQHFWFGSSLYPWRDFETDKELPIYKRDEDETNNDSLTGFLNGSTGIKTTKHNISMTGAPWNLGATQRQDDLNPTTQRGRQQPRLGRN</sequence>
<feature type="compositionally biased region" description="Polar residues" evidence="10">
    <location>
        <begin position="418"/>
        <end position="434"/>
    </location>
</feature>
<evidence type="ECO:0000256" key="1">
    <source>
        <dbReference type="ARBA" id="ARBA00000971"/>
    </source>
</evidence>
<comment type="function">
    <text evidence="9">PPIases accelerate the folding of proteins. It catalyzes the cis-trans isomerization of proline imidic peptide bonds in oligopeptides.</text>
</comment>
<evidence type="ECO:0000256" key="6">
    <source>
        <dbReference type="ARBA" id="ARBA00023110"/>
    </source>
</evidence>
<dbReference type="GO" id="GO:0000159">
    <property type="term" value="C:protein phosphatase type 2A complex"/>
    <property type="evidence" value="ECO:0007669"/>
    <property type="project" value="TreeGrafter"/>
</dbReference>
<dbReference type="CDD" id="cd04087">
    <property type="entry name" value="PTPA"/>
    <property type="match status" value="1"/>
</dbReference>
<dbReference type="GO" id="GO:0005634">
    <property type="term" value="C:nucleus"/>
    <property type="evidence" value="ECO:0007669"/>
    <property type="project" value="UniProtKB-SubCell"/>
</dbReference>
<dbReference type="GO" id="GO:0005737">
    <property type="term" value="C:cytoplasm"/>
    <property type="evidence" value="ECO:0007669"/>
    <property type="project" value="UniProtKB-SubCell"/>
</dbReference>
<evidence type="ECO:0000313" key="12">
    <source>
        <dbReference type="Proteomes" id="UP000054251"/>
    </source>
</evidence>
<organism evidence="11 12">
    <name type="scientific">Debaryomyces fabryi</name>
    <dbReference type="NCBI Taxonomy" id="58627"/>
    <lineage>
        <taxon>Eukaryota</taxon>
        <taxon>Fungi</taxon>
        <taxon>Dikarya</taxon>
        <taxon>Ascomycota</taxon>
        <taxon>Saccharomycotina</taxon>
        <taxon>Pichiomycetes</taxon>
        <taxon>Debaryomycetaceae</taxon>
        <taxon>Debaryomyces</taxon>
    </lineage>
</organism>
<dbReference type="GO" id="GO:0003755">
    <property type="term" value="F:peptidyl-prolyl cis-trans isomerase activity"/>
    <property type="evidence" value="ECO:0007669"/>
    <property type="project" value="UniProtKB-KW"/>
</dbReference>
<comment type="subcellular location">
    <subcellularLocation>
        <location evidence="3 9">Cytoplasm</location>
    </subcellularLocation>
    <subcellularLocation>
        <location evidence="2">Nucleus</location>
    </subcellularLocation>
</comment>
<evidence type="ECO:0000313" key="11">
    <source>
        <dbReference type="EMBL" id="KSA02049.1"/>
    </source>
</evidence>
<comment type="similarity">
    <text evidence="4 9">Belongs to the PTPA-type PPIase family.</text>
</comment>
<reference evidence="11 12" key="1">
    <citation type="submission" date="2015-11" db="EMBL/GenBank/DDBJ databases">
        <title>The genome of Debaryomyces fabryi.</title>
        <authorList>
            <person name="Tafer H."/>
            <person name="Lopandic K."/>
        </authorList>
    </citation>
    <scope>NUCLEOTIDE SEQUENCE [LARGE SCALE GENOMIC DNA]</scope>
    <source>
        <strain evidence="11 12">CBS 789</strain>
    </source>
</reference>
<keyword evidence="12" id="KW-1185">Reference proteome</keyword>